<organism evidence="1 2">
    <name type="scientific">Sparassis crispa</name>
    <dbReference type="NCBI Taxonomy" id="139825"/>
    <lineage>
        <taxon>Eukaryota</taxon>
        <taxon>Fungi</taxon>
        <taxon>Dikarya</taxon>
        <taxon>Basidiomycota</taxon>
        <taxon>Agaricomycotina</taxon>
        <taxon>Agaricomycetes</taxon>
        <taxon>Polyporales</taxon>
        <taxon>Sparassidaceae</taxon>
        <taxon>Sparassis</taxon>
    </lineage>
</organism>
<proteinExistence type="predicted"/>
<name>A0A401GZB1_9APHY</name>
<dbReference type="EMBL" id="BFAD01000011">
    <property type="protein sequence ID" value="GBE87505.1"/>
    <property type="molecule type" value="Genomic_DNA"/>
</dbReference>
<gene>
    <name evidence="1" type="ORF">SCP_1101820</name>
</gene>
<reference evidence="1 2" key="1">
    <citation type="journal article" date="2018" name="Sci. Rep.">
        <title>Genome sequence of the cauliflower mushroom Sparassis crispa (Hanabiratake) and its association with beneficial usage.</title>
        <authorList>
            <person name="Kiyama R."/>
            <person name="Furutani Y."/>
            <person name="Kawaguchi K."/>
            <person name="Nakanishi T."/>
        </authorList>
    </citation>
    <scope>NUCLEOTIDE SEQUENCE [LARGE SCALE GENOMIC DNA]</scope>
</reference>
<dbReference type="RefSeq" id="XP_027618418.1">
    <property type="nucleotide sequence ID" value="XM_027762617.1"/>
</dbReference>
<evidence type="ECO:0000313" key="1">
    <source>
        <dbReference type="EMBL" id="GBE87505.1"/>
    </source>
</evidence>
<dbReference type="SUPFAM" id="SSF52047">
    <property type="entry name" value="RNI-like"/>
    <property type="match status" value="1"/>
</dbReference>
<dbReference type="InParanoid" id="A0A401GZB1"/>
<dbReference type="AlphaFoldDB" id="A0A401GZB1"/>
<dbReference type="Proteomes" id="UP000287166">
    <property type="component" value="Unassembled WGS sequence"/>
</dbReference>
<dbReference type="InterPro" id="IPR032675">
    <property type="entry name" value="LRR_dom_sf"/>
</dbReference>
<comment type="caution">
    <text evidence="1">The sequence shown here is derived from an EMBL/GenBank/DDBJ whole genome shotgun (WGS) entry which is preliminary data.</text>
</comment>
<accession>A0A401GZB1</accession>
<protein>
    <submittedName>
        <fullName evidence="1">Uncharacterized protein</fullName>
    </submittedName>
</protein>
<dbReference type="Gene3D" id="3.80.10.10">
    <property type="entry name" value="Ribonuclease Inhibitor"/>
    <property type="match status" value="1"/>
</dbReference>
<dbReference type="GeneID" id="38784422"/>
<dbReference type="OrthoDB" id="2886535at2759"/>
<evidence type="ECO:0000313" key="2">
    <source>
        <dbReference type="Proteomes" id="UP000287166"/>
    </source>
</evidence>
<sequence>MVVETPDLPTTERTDRERTFADVAETPRNGSTLPFPVELLRMIFSHILHGSRIEESPKRTLEDLTLTCKVFYHLAQPFLFDSCTLSISCTWQRVPPEGTVYPSYADSFLWDIRPLSTQEAEKTLRKLDFIGQERIASGVHRCLLAPLAYPRHWTELIDRRQEDTHERIIVDRFFYDLVPKLANLKALELIHVTLGLRHLCLLQDVCTHLHSLTSETCFLLEDEAGEEMPLEDHSRMCIILPFEHLVYKEKPVYPGIRKTYLPLPDPSHVKSLSCHLYSYELSSDRRSREQDLLFQLTALAKFTSLRSLDITIWPYGTTYDWRQFIFSHCGSIENLSIQKRTDANLDPVAPRGLPPLKLFRGMWDDISLYALQQGGLRHLVVTGKRAEAPGDRLWDRPSLRDSEVLIALNNWTEGFASLESLELKIGGTSGEDIIVPLLGCCPRLRALKLMGERTIPNAVLLLSSAFVAVASSPNMEYFSLPRYSIMSGDRTLLNLMISALSVPLRTQCPNLRYVHYELLEISLVLEGSVEIPDARSCNVQFDPSDGRILPDERRIEDWRNSV</sequence>
<keyword evidence="2" id="KW-1185">Reference proteome</keyword>